<keyword evidence="2" id="KW-1185">Reference proteome</keyword>
<evidence type="ECO:0000313" key="2">
    <source>
        <dbReference type="Proteomes" id="UP000320042"/>
    </source>
</evidence>
<sequence>MNLELTPKLLNFLKAQGFRYCLSKTTFSGSDEEQVKIELKPTKYKPNTRCLPGNFDTHFAIGREPTQMAKGVNDLLIMVGLDIETSALYILSVLHELKKSKKPNAEEVKNLLKII</sequence>
<name>A0A563U2D8_9SPHI</name>
<dbReference type="AlphaFoldDB" id="A0A563U2D8"/>
<comment type="caution">
    <text evidence="1">The sequence shown here is derived from an EMBL/GenBank/DDBJ whole genome shotgun (WGS) entry which is preliminary data.</text>
</comment>
<dbReference type="Proteomes" id="UP000320042">
    <property type="component" value="Unassembled WGS sequence"/>
</dbReference>
<dbReference type="EMBL" id="VOEJ01000009">
    <property type="protein sequence ID" value="TWR25119.1"/>
    <property type="molecule type" value="Genomic_DNA"/>
</dbReference>
<accession>A0A563U2D8</accession>
<dbReference type="RefSeq" id="WP_146383089.1">
    <property type="nucleotide sequence ID" value="NZ_VOEJ01000009.1"/>
</dbReference>
<evidence type="ECO:0000313" key="1">
    <source>
        <dbReference type="EMBL" id="TWR25119.1"/>
    </source>
</evidence>
<proteinExistence type="predicted"/>
<organism evidence="1 2">
    <name type="scientific">Mucilaginibacter pallidiroseus</name>
    <dbReference type="NCBI Taxonomy" id="2599295"/>
    <lineage>
        <taxon>Bacteria</taxon>
        <taxon>Pseudomonadati</taxon>
        <taxon>Bacteroidota</taxon>
        <taxon>Sphingobacteriia</taxon>
        <taxon>Sphingobacteriales</taxon>
        <taxon>Sphingobacteriaceae</taxon>
        <taxon>Mucilaginibacter</taxon>
    </lineage>
</organism>
<gene>
    <name evidence="1" type="ORF">FPZ43_16725</name>
</gene>
<reference evidence="1 2" key="1">
    <citation type="submission" date="2019-07" db="EMBL/GenBank/DDBJ databases">
        <authorList>
            <person name="Kim J."/>
        </authorList>
    </citation>
    <scope>NUCLEOTIDE SEQUENCE [LARGE SCALE GENOMIC DNA]</scope>
    <source>
        <strain evidence="2">dk17</strain>
    </source>
</reference>
<dbReference type="OrthoDB" id="798992at2"/>
<protein>
    <submittedName>
        <fullName evidence="1">Uncharacterized protein</fullName>
    </submittedName>
</protein>